<dbReference type="PROSITE" id="PS00455">
    <property type="entry name" value="AMP_BINDING"/>
    <property type="match status" value="1"/>
</dbReference>
<dbReference type="SUPFAM" id="SSF56801">
    <property type="entry name" value="Acetyl-CoA synthetase-like"/>
    <property type="match status" value="1"/>
</dbReference>
<evidence type="ECO:0000313" key="9">
    <source>
        <dbReference type="Proteomes" id="UP000730739"/>
    </source>
</evidence>
<dbReference type="InterPro" id="IPR000873">
    <property type="entry name" value="AMP-dep_synth/lig_dom"/>
</dbReference>
<dbReference type="Proteomes" id="UP000730739">
    <property type="component" value="Unassembled WGS sequence"/>
</dbReference>
<dbReference type="InterPro" id="IPR016039">
    <property type="entry name" value="Thiolase-like"/>
</dbReference>
<organism evidence="8 9">
    <name type="scientific">Sinorhizobium kostiense</name>
    <dbReference type="NCBI Taxonomy" id="76747"/>
    <lineage>
        <taxon>Bacteria</taxon>
        <taxon>Pseudomonadati</taxon>
        <taxon>Pseudomonadota</taxon>
        <taxon>Alphaproteobacteria</taxon>
        <taxon>Hyphomicrobiales</taxon>
        <taxon>Rhizobiaceae</taxon>
        <taxon>Sinorhizobium/Ensifer group</taxon>
        <taxon>Sinorhizobium</taxon>
    </lineage>
</organism>
<dbReference type="InterPro" id="IPR020802">
    <property type="entry name" value="TesA-like"/>
</dbReference>
<comment type="caution">
    <text evidence="8">The sequence shown here is derived from an EMBL/GenBank/DDBJ whole genome shotgun (WGS) entry which is preliminary data.</text>
</comment>
<dbReference type="InterPro" id="IPR014031">
    <property type="entry name" value="Ketoacyl_synth_C"/>
</dbReference>
<dbReference type="CDD" id="cd00833">
    <property type="entry name" value="PKS"/>
    <property type="match status" value="1"/>
</dbReference>
<dbReference type="Pfam" id="PF02801">
    <property type="entry name" value="Ketoacyl-synt_C"/>
    <property type="match status" value="1"/>
</dbReference>
<proteinExistence type="predicted"/>
<dbReference type="SUPFAM" id="SSF53474">
    <property type="entry name" value="alpha/beta-Hydrolases"/>
    <property type="match status" value="1"/>
</dbReference>
<dbReference type="InterPro" id="IPR006162">
    <property type="entry name" value="Ppantetheine_attach_site"/>
</dbReference>
<dbReference type="PROSITE" id="PS52004">
    <property type="entry name" value="KS3_2"/>
    <property type="match status" value="1"/>
</dbReference>
<feature type="domain" description="Ketosynthase family 3 (KS3)" evidence="7">
    <location>
        <begin position="906"/>
        <end position="1335"/>
    </location>
</feature>
<evidence type="ECO:0000313" key="8">
    <source>
        <dbReference type="EMBL" id="MBP2236108.1"/>
    </source>
</evidence>
<dbReference type="InterPro" id="IPR050091">
    <property type="entry name" value="PKS_NRPS_Biosynth_Enz"/>
</dbReference>
<dbReference type="InterPro" id="IPR020841">
    <property type="entry name" value="PKS_Beta-ketoAc_synthase_dom"/>
</dbReference>
<evidence type="ECO:0000256" key="4">
    <source>
        <dbReference type="ARBA" id="ARBA00022723"/>
    </source>
</evidence>
<dbReference type="SMART" id="SM00827">
    <property type="entry name" value="PKS_AT"/>
    <property type="match status" value="1"/>
</dbReference>
<dbReference type="PROSITE" id="PS00606">
    <property type="entry name" value="KS3_1"/>
    <property type="match status" value="1"/>
</dbReference>
<dbReference type="InterPro" id="IPR018201">
    <property type="entry name" value="Ketoacyl_synth_AS"/>
</dbReference>
<accession>A0ABS4QZQ5</accession>
<dbReference type="Gene3D" id="1.10.1200.10">
    <property type="entry name" value="ACP-like"/>
    <property type="match status" value="1"/>
</dbReference>
<dbReference type="Pfam" id="PF00501">
    <property type="entry name" value="AMP-binding"/>
    <property type="match status" value="1"/>
</dbReference>
<dbReference type="InterPro" id="IPR009081">
    <property type="entry name" value="PP-bd_ACP"/>
</dbReference>
<evidence type="ECO:0000259" key="7">
    <source>
        <dbReference type="PROSITE" id="PS52004"/>
    </source>
</evidence>
<dbReference type="Gene3D" id="3.40.366.10">
    <property type="entry name" value="Malonyl-Coenzyme A Acyl Carrier Protein, domain 2"/>
    <property type="match status" value="1"/>
</dbReference>
<dbReference type="SMART" id="SM00823">
    <property type="entry name" value="PKS_PP"/>
    <property type="match status" value="1"/>
</dbReference>
<dbReference type="InterPro" id="IPR016035">
    <property type="entry name" value="Acyl_Trfase/lysoPLipase"/>
</dbReference>
<keyword evidence="3" id="KW-0808">Transferase</keyword>
<dbReference type="InterPro" id="IPR025110">
    <property type="entry name" value="AMP-bd_C"/>
</dbReference>
<dbReference type="Gene3D" id="3.40.50.12780">
    <property type="entry name" value="N-terminal domain of ligase-like"/>
    <property type="match status" value="1"/>
</dbReference>
<dbReference type="SUPFAM" id="SSF47336">
    <property type="entry name" value="ACP-like"/>
    <property type="match status" value="2"/>
</dbReference>
<dbReference type="InterPro" id="IPR014043">
    <property type="entry name" value="Acyl_transferase_dom"/>
</dbReference>
<evidence type="ECO:0000256" key="2">
    <source>
        <dbReference type="ARBA" id="ARBA00022553"/>
    </source>
</evidence>
<keyword evidence="4" id="KW-0479">Metal-binding</keyword>
<dbReference type="PROSITE" id="PS00012">
    <property type="entry name" value="PHOSPHOPANTETHEINE"/>
    <property type="match status" value="1"/>
</dbReference>
<dbReference type="InterPro" id="IPR001031">
    <property type="entry name" value="Thioesterase"/>
</dbReference>
<feature type="region of interest" description="Disordered" evidence="5">
    <location>
        <begin position="874"/>
        <end position="893"/>
    </location>
</feature>
<dbReference type="InterPro" id="IPR001227">
    <property type="entry name" value="Ac_transferase_dom_sf"/>
</dbReference>
<dbReference type="InterPro" id="IPR020806">
    <property type="entry name" value="PKS_PP-bd"/>
</dbReference>
<protein>
    <submittedName>
        <fullName evidence="8">Amino acid adenylation domain-containing protein</fullName>
    </submittedName>
</protein>
<dbReference type="Gene3D" id="3.30.70.3290">
    <property type="match status" value="1"/>
</dbReference>
<feature type="domain" description="Carrier" evidence="6">
    <location>
        <begin position="797"/>
        <end position="872"/>
    </location>
</feature>
<evidence type="ECO:0000256" key="5">
    <source>
        <dbReference type="SAM" id="MobiDB-lite"/>
    </source>
</evidence>
<dbReference type="RefSeq" id="WP_209602314.1">
    <property type="nucleotide sequence ID" value="NZ_JAGILA010000003.1"/>
</dbReference>
<dbReference type="InterPro" id="IPR036736">
    <property type="entry name" value="ACP-like_sf"/>
</dbReference>
<dbReference type="SMART" id="SM00824">
    <property type="entry name" value="PKS_TE"/>
    <property type="match status" value="1"/>
</dbReference>
<dbReference type="Gene3D" id="3.40.47.10">
    <property type="match status" value="1"/>
</dbReference>
<dbReference type="Pfam" id="PF00975">
    <property type="entry name" value="Thioesterase"/>
    <property type="match status" value="1"/>
</dbReference>
<dbReference type="InterPro" id="IPR014030">
    <property type="entry name" value="Ketoacyl_synth_N"/>
</dbReference>
<dbReference type="PROSITE" id="PS50075">
    <property type="entry name" value="CARRIER"/>
    <property type="match status" value="2"/>
</dbReference>
<feature type="domain" description="Carrier" evidence="6">
    <location>
        <begin position="1850"/>
        <end position="1926"/>
    </location>
</feature>
<keyword evidence="2" id="KW-0597">Phosphoprotein</keyword>
<dbReference type="Gene3D" id="3.40.50.1820">
    <property type="entry name" value="alpha/beta hydrolase"/>
    <property type="match status" value="2"/>
</dbReference>
<gene>
    <name evidence="8" type="ORF">J2Z31_002622</name>
</gene>
<dbReference type="InterPro" id="IPR045851">
    <property type="entry name" value="AMP-bd_C_sf"/>
</dbReference>
<reference evidence="8 9" key="1">
    <citation type="submission" date="2021-03" db="EMBL/GenBank/DDBJ databases">
        <title>Genomic Encyclopedia of Type Strains, Phase IV (KMG-IV): sequencing the most valuable type-strain genomes for metagenomic binning, comparative biology and taxonomic classification.</title>
        <authorList>
            <person name="Goeker M."/>
        </authorList>
    </citation>
    <scope>NUCLEOTIDE SEQUENCE [LARGE SCALE GENOMIC DNA]</scope>
    <source>
        <strain evidence="8 9">DSM 13372</strain>
    </source>
</reference>
<dbReference type="CDD" id="cd05930">
    <property type="entry name" value="A_NRPS"/>
    <property type="match status" value="1"/>
</dbReference>
<name>A0ABS4QZQ5_9HYPH</name>
<keyword evidence="9" id="KW-1185">Reference proteome</keyword>
<dbReference type="InterPro" id="IPR042099">
    <property type="entry name" value="ANL_N_sf"/>
</dbReference>
<keyword evidence="1" id="KW-0596">Phosphopantetheine</keyword>
<dbReference type="SMART" id="SM00825">
    <property type="entry name" value="PKS_KS"/>
    <property type="match status" value="1"/>
</dbReference>
<sequence>MNRNGYLKQLISGVVGEMSNNPDEAKALLSVVKRSFEPSYRIFCFPHGGGGVKSFHTWSEYLPEDVELICLDLPGRGKRSAQAPIRSMDVLVSMVTEALGGYSDRPFIFFGHSVGALVAYEIARSLEKAGQSSPFHVVVSAHESADVPADEPPMHSYDDDKLTDVVRILGLLPQEALANEELLHDFILPPLRADLELAETYDRNLPTPLDAAITAMGGVQDEMINANDLDEWRRLTTSRFARIMFDSDHFFTHSMTAEVVSALLHEVGEVKTQLPASIRIGEPRPYPELPLHDQFRKQAALNPEAPAVVSEMGILTYRELDDLSEILSSHLLGHAQSRGSRVGILMDTSPEYAIALFGILKTGAAYVVLDKAQPVAAIKRILEKASVEVVVTNNRFAANLPPNWPGIALSLDEGWEAQPGKANPANAPAVDLDAPAQIVFSSGTTGEPKGIVCPHRSTVCSYQWRYHVLPYAPDEREAVNIFLVWEIMRPILAGVPAYLIPDDVIYDPRQLVEYLERNRISRTLLTPSLLDVILGSGFLDLPSCLPDLRLIYLSGEVVTAALLARVRHALPHVKIINYYGAAEANDVTYIDLSEIDPATTHKVVPVGPPQHNASVYILGEERDPVPLGFLGEVFVGGDVLAHGYLNSPEMTRERFFPDPFRADGNMFRTGDLGRMLPGGHLEIIGRCAFMVKIRGYSVVPASVEAALLRYSGVSSAAVVPELDPTTGQPNRLIAYVVLRNPHKGWQASLRAHLKSEVPHYAIPSEFVALTELPIAANGKLDRSRLRDVSKEACTPVTGADEIESALRAAWRDLLKVEVADPGDNFFDCGGHSLLAARLCTQLRRSLKAEIRVVEVFLNPTFKELTALLRKCGGEQRRPHNRKLPSTPPSSAGLAQTAAFDGRRGPAMDIAVIGMAARFPGADTVDALWENLCQGVCSIAPLSEQELKARGIPEAVLNRSDYVRVGAHLNDVDLFDPDFWDISRREATLMDPQHRLFLECCWKALESAGYAPSQHEGRTGVFAGSSLPLYLLHHLKGGGLVDPTNAPLAFLTELGNDKDYLASRVSYMLNLNGPSVAVQTACSTGLVAIAVAAQSLAAGYCDMALAGAASITFPQAGYQYVKNFINSKDGVCRTFDADASGTVFGDGVGVVVLKRLEDAVAAGDPIHAVVKGCAINNDGRTKSSFSAPSARGQAAVVRQALASAALGADDVEYIEMHGTGTKVGDPIEVRALAEVFAGQEQTRNACALGSIKPNIGHTNFAAGVASFIKAVLTIQHGVIPATININRLNEDLGLEDTPFFVNEQLRPWPRPRGRARTAGVTGLGIGGTNCHIVLQEWDSDNARSWPGSVERGSHALCLSAKTPSALSRACHNLAVFLQRNRHIDLGDVAHTLRVARCPFEYRTVVVARNLDMAIDRLEEEVDRVADRTLSSPSIGFMLPGCGVQHPGMFKDLFDHVPDFRKAFLACAAASRKVLDRDLETVLFGEDDAYATASFEEISVMIFSVQYATARLLELCGVRPDYLVEHSMSDYVVATLASVLTLEDAIGLTVNRSRAMSDLGVEGAMISARCAPDDANRILMEDAWRARVEAGEINVGVVNSKTSVVFTGRRELLESLQERLEQAKIPNRLLNTAGVPSHSPLMKPAADIIDAQARTLEKRLPDVDIALNSGSLHGTKVPLPESHWSRQATGIIRFDRSIETVVAAGATALIDLGPSRNLAWLAQGAINPEDRTSRIPTIVAAARDDNDEESTDRHILLECLGALWAAGVAVDWKRASDQLEPFGTRQRLPLPTYSFDGHRCWPDGDGQVLLPPRSLPARSQVDKVRTVAPDELLEEEKMSSPEEVRERKDNIVKEGDPRSLFLEEVRSFLGAKEIGLHDNFFDVGGDSLLATELQVRLKKSDRWRSPQLDEILKAETFGDLYDRITRRNGHQSP</sequence>
<dbReference type="InterPro" id="IPR020845">
    <property type="entry name" value="AMP-binding_CS"/>
</dbReference>
<dbReference type="Pfam" id="PF00550">
    <property type="entry name" value="PP-binding"/>
    <property type="match status" value="2"/>
</dbReference>
<dbReference type="Pfam" id="PF00109">
    <property type="entry name" value="ketoacyl-synt"/>
    <property type="match status" value="1"/>
</dbReference>
<dbReference type="SUPFAM" id="SSF53901">
    <property type="entry name" value="Thiolase-like"/>
    <property type="match status" value="1"/>
</dbReference>
<dbReference type="Pfam" id="PF22621">
    <property type="entry name" value="CurL-like_PKS_C"/>
    <property type="match status" value="1"/>
</dbReference>
<evidence type="ECO:0000256" key="1">
    <source>
        <dbReference type="ARBA" id="ARBA00022450"/>
    </source>
</evidence>
<dbReference type="InterPro" id="IPR029058">
    <property type="entry name" value="AB_hydrolase_fold"/>
</dbReference>
<dbReference type="Gene3D" id="3.30.300.30">
    <property type="match status" value="1"/>
</dbReference>
<dbReference type="Pfam" id="PF13193">
    <property type="entry name" value="AMP-binding_C"/>
    <property type="match status" value="1"/>
</dbReference>
<dbReference type="Pfam" id="PF00698">
    <property type="entry name" value="Acyl_transf_1"/>
    <property type="match status" value="1"/>
</dbReference>
<dbReference type="EMBL" id="JAGILA010000003">
    <property type="protein sequence ID" value="MBP2236108.1"/>
    <property type="molecule type" value="Genomic_DNA"/>
</dbReference>
<dbReference type="PANTHER" id="PTHR43775:SF51">
    <property type="entry name" value="INACTIVE PHENOLPHTHIOCEROL SYNTHESIS POLYKETIDE SYNTHASE TYPE I PKS1-RELATED"/>
    <property type="match status" value="1"/>
</dbReference>
<evidence type="ECO:0000259" key="6">
    <source>
        <dbReference type="PROSITE" id="PS50075"/>
    </source>
</evidence>
<evidence type="ECO:0000256" key="3">
    <source>
        <dbReference type="ARBA" id="ARBA00022679"/>
    </source>
</evidence>
<dbReference type="SUPFAM" id="SSF52151">
    <property type="entry name" value="FabD/lysophospholipase-like"/>
    <property type="match status" value="1"/>
</dbReference>
<dbReference type="PANTHER" id="PTHR43775">
    <property type="entry name" value="FATTY ACID SYNTHASE"/>
    <property type="match status" value="1"/>
</dbReference>